<accession>A0ABW4DYA0</accession>
<sequence length="201" mass="21042">MAHIDRSAMGTTVQSGTRWPLNRQRMTDDPGFPALVDNACAASQAIALAMGPVIQTHNITPGMPDPKGAADNTAMVDAGIGVLSRLDAVLNPLVIDEECALEELNSGWTAMPGGSLSDPGRSRQRCKRLTRMSRASARTEASGHGWRGAMAILCRGTACRGLAGAVAAFQWPGPGLMMGDRRSLTIGSRNEGMTCSIAAHG</sequence>
<evidence type="ECO:0000313" key="2">
    <source>
        <dbReference type="EMBL" id="MFD1482722.1"/>
    </source>
</evidence>
<evidence type="ECO:0000256" key="1">
    <source>
        <dbReference type="SAM" id="MobiDB-lite"/>
    </source>
</evidence>
<organism evidence="2 3">
    <name type="scientific">Paracoccus nototheniae</name>
    <dbReference type="NCBI Taxonomy" id="2489002"/>
    <lineage>
        <taxon>Bacteria</taxon>
        <taxon>Pseudomonadati</taxon>
        <taxon>Pseudomonadota</taxon>
        <taxon>Alphaproteobacteria</taxon>
        <taxon>Rhodobacterales</taxon>
        <taxon>Paracoccaceae</taxon>
        <taxon>Paracoccus</taxon>
    </lineage>
</organism>
<reference evidence="3" key="1">
    <citation type="journal article" date="2019" name="Int. J. Syst. Evol. Microbiol.">
        <title>The Global Catalogue of Microorganisms (GCM) 10K type strain sequencing project: providing services to taxonomists for standard genome sequencing and annotation.</title>
        <authorList>
            <consortium name="The Broad Institute Genomics Platform"/>
            <consortium name="The Broad Institute Genome Sequencing Center for Infectious Disease"/>
            <person name="Wu L."/>
            <person name="Ma J."/>
        </authorList>
    </citation>
    <scope>NUCLEOTIDE SEQUENCE [LARGE SCALE GENOMIC DNA]</scope>
    <source>
        <strain evidence="3">CCM 8875</strain>
    </source>
</reference>
<proteinExistence type="predicted"/>
<gene>
    <name evidence="2" type="ORF">ACFQ5P_15610</name>
</gene>
<keyword evidence="3" id="KW-1185">Reference proteome</keyword>
<dbReference type="Proteomes" id="UP001597302">
    <property type="component" value="Unassembled WGS sequence"/>
</dbReference>
<name>A0ABW4DYA0_9RHOB</name>
<dbReference type="RefSeq" id="WP_131572470.1">
    <property type="nucleotide sequence ID" value="NZ_CBCSAJ010000001.1"/>
</dbReference>
<feature type="region of interest" description="Disordered" evidence="1">
    <location>
        <begin position="1"/>
        <end position="26"/>
    </location>
</feature>
<dbReference type="EMBL" id="JBHTOQ010000036">
    <property type="protein sequence ID" value="MFD1482722.1"/>
    <property type="molecule type" value="Genomic_DNA"/>
</dbReference>
<evidence type="ECO:0000313" key="3">
    <source>
        <dbReference type="Proteomes" id="UP001597302"/>
    </source>
</evidence>
<protein>
    <submittedName>
        <fullName evidence="2">Uncharacterized protein</fullName>
    </submittedName>
</protein>
<comment type="caution">
    <text evidence="2">The sequence shown here is derived from an EMBL/GenBank/DDBJ whole genome shotgun (WGS) entry which is preliminary data.</text>
</comment>